<dbReference type="EnsemblMetazoa" id="AQUA010783-RA">
    <property type="protein sequence ID" value="AQUA010783-PA"/>
    <property type="gene ID" value="AQUA010783"/>
</dbReference>
<evidence type="ECO:0000313" key="3">
    <source>
        <dbReference type="Proteomes" id="UP000076407"/>
    </source>
</evidence>
<feature type="signal peptide" evidence="1">
    <location>
        <begin position="1"/>
        <end position="19"/>
    </location>
</feature>
<dbReference type="VEuPathDB" id="VectorBase:AQUA010783"/>
<dbReference type="Proteomes" id="UP000076407">
    <property type="component" value="Unassembled WGS sequence"/>
</dbReference>
<protein>
    <recommendedName>
        <fullName evidence="4">Secreted protein</fullName>
    </recommendedName>
</protein>
<keyword evidence="3" id="KW-1185">Reference proteome</keyword>
<keyword evidence="1" id="KW-0732">Signal</keyword>
<evidence type="ECO:0008006" key="4">
    <source>
        <dbReference type="Google" id="ProtNLM"/>
    </source>
</evidence>
<evidence type="ECO:0000313" key="2">
    <source>
        <dbReference type="EnsemblMetazoa" id="AQUA010783-PA"/>
    </source>
</evidence>
<reference evidence="2" key="1">
    <citation type="submission" date="2020-05" db="UniProtKB">
        <authorList>
            <consortium name="EnsemblMetazoa"/>
        </authorList>
    </citation>
    <scope>IDENTIFICATION</scope>
    <source>
        <strain evidence="2">SANGQUA</strain>
    </source>
</reference>
<proteinExistence type="predicted"/>
<sequence length="960" mass="102843">MGVTIAALIVLSLLQCIAAEPRPEFALSAPVRGTSRVGLAASEANAAISVVNNATLSFTIRYNLTLLNQVFSAVKTVANDFQPLGATVISSINALASNSSGDVDTVFGAALAAVANASSYVTDRMPNITTPLIVLIGKPLIEKFEDSFQHIGKALSALNVTLIGLQQGARNAQAAVGVNGTLTSAIVSTYMRNSLITDLVKGLHLLRATVPVLKYTVDSTIEGIAIADQYMLDLANRVALTLGEKSSIAADLDGIIRTIGSAITNTTTSIGTDLSSLQGNFSSLTNVAAAANGSAILALLGDYAANLADLRNKTPSVDTVLGSLKDSVINVYAVAAPLFIIQDSYVVNELIVTLIANAEYSQYCFYKYKDFFFSMLDTVSIDARECVDKEVTRLEYFRTTIELMLDVLFYDYEDIAGDLTVCNGISDQANLDECITSKSRKWSSAMMRLLVFVLCVQSLSQLLPSAHAKPDFGIKLPIKSSGKVSTAAQKAQTVLLAADDNTPYMVEANYKGLQELANITVRVATDLVTIGSDLVPNVTALVSDVSGNMSDAFATMFTSINTTKEAISTKLPIAIADIKAVFKTHFASEGLDYIPKQFSDGFRRIVLGLNDLTAKLQTLRLALDAAGTQAGGVTELTEALVKQYVKPAFIYEVVFSINQLKAYLPVIKYTIDSTLENINLADDYLLLVQKASNQSADVSGTVLASVKNVTDALAIDVKAGVDSYALEYSGIAADIQNLTHISGAPAFSNVTGALSSFRDVFNKTQTERYTAMDGQLQTLLNTIANALSVGNATTTVSSPLLDSLILTVIENGKYAQFCFNKYMGLVFGFLTSLSDNSALCVDKEIIRLEYLQDTLATVRILLPPDYEDLFNELSICDSLTTPDNLNECVQALSGFYAEVVANFGLKMQYLFELIETEAAASANRFLICNELAKVNLVEFTESDLINSIRACALTGPTADD</sequence>
<accession>A0A182XLN8</accession>
<organism evidence="2 3">
    <name type="scientific">Anopheles quadriannulatus</name>
    <name type="common">Mosquito</name>
    <dbReference type="NCBI Taxonomy" id="34691"/>
    <lineage>
        <taxon>Eukaryota</taxon>
        <taxon>Metazoa</taxon>
        <taxon>Ecdysozoa</taxon>
        <taxon>Arthropoda</taxon>
        <taxon>Hexapoda</taxon>
        <taxon>Insecta</taxon>
        <taxon>Pterygota</taxon>
        <taxon>Neoptera</taxon>
        <taxon>Endopterygota</taxon>
        <taxon>Diptera</taxon>
        <taxon>Nematocera</taxon>
        <taxon>Culicoidea</taxon>
        <taxon>Culicidae</taxon>
        <taxon>Anophelinae</taxon>
        <taxon>Anopheles</taxon>
    </lineage>
</organism>
<name>A0A182XLN8_ANOQN</name>
<dbReference type="AlphaFoldDB" id="A0A182XLN8"/>
<evidence type="ECO:0000256" key="1">
    <source>
        <dbReference type="SAM" id="SignalP"/>
    </source>
</evidence>
<feature type="chain" id="PRO_5008143174" description="Secreted protein" evidence="1">
    <location>
        <begin position="20"/>
        <end position="960"/>
    </location>
</feature>